<protein>
    <recommendedName>
        <fullName evidence="1">Histidine kinase/HSP90-like ATPase domain-containing protein</fullName>
    </recommendedName>
</protein>
<dbReference type="Proteomes" id="UP000449846">
    <property type="component" value="Unassembled WGS sequence"/>
</dbReference>
<reference evidence="2 3" key="1">
    <citation type="submission" date="2019-11" db="EMBL/GenBank/DDBJ databases">
        <authorList>
            <person name="Dong K."/>
        </authorList>
    </citation>
    <scope>NUCLEOTIDE SEQUENCE [LARGE SCALE GENOMIC DNA]</scope>
    <source>
        <strain evidence="2 3">NBRC 112902</strain>
    </source>
</reference>
<dbReference type="RefSeq" id="WP_155040609.1">
    <property type="nucleotide sequence ID" value="NZ_WMIG01000009.1"/>
</dbReference>
<dbReference type="InterPro" id="IPR003594">
    <property type="entry name" value="HATPase_dom"/>
</dbReference>
<evidence type="ECO:0000313" key="3">
    <source>
        <dbReference type="Proteomes" id="UP000449846"/>
    </source>
</evidence>
<dbReference type="OrthoDB" id="7605169at2"/>
<feature type="domain" description="Histidine kinase/HSP90-like ATPase" evidence="1">
    <location>
        <begin position="144"/>
        <end position="269"/>
    </location>
</feature>
<keyword evidence="3" id="KW-1185">Reference proteome</keyword>
<dbReference type="Pfam" id="PF02518">
    <property type="entry name" value="HATPase_c"/>
    <property type="match status" value="1"/>
</dbReference>
<organism evidence="2 3">
    <name type="scientific">Paracoccus litorisediminis</name>
    <dbReference type="NCBI Taxonomy" id="2006130"/>
    <lineage>
        <taxon>Bacteria</taxon>
        <taxon>Pseudomonadati</taxon>
        <taxon>Pseudomonadota</taxon>
        <taxon>Alphaproteobacteria</taxon>
        <taxon>Rhodobacterales</taxon>
        <taxon>Paracoccaceae</taxon>
        <taxon>Paracoccus</taxon>
    </lineage>
</organism>
<gene>
    <name evidence="2" type="ORF">GL300_15770</name>
</gene>
<name>A0A844HKE7_9RHOB</name>
<proteinExistence type="predicted"/>
<sequence length="305" mass="34036">MKAGKNTEFIRRKEGKMPRIKSYLDFSGVEYISTAGAVIIASEYQKVKEITGKIPPAVNLDLWSKEAFDTLFGIGFFEAVGLASDGSHHVYQSSNSKILKVISVGRRDDIKLPLIGRYISELYEFIHPGTSVPKEVVRETLTSISEGITNTLHHAYDDPDADYSPEEKIWITASADRSDGSLTIVLLDHGRGIPVTYPKLELKEIVTLAVERLTKNSGGVGKDAAYIAAAMRYGRSQTMEPQRGKGLPQMRSLIRRLNHGGSMTVRSNAGWWHRPERGPIRMGNWPESLEGTLIEWTIRLPRELV</sequence>
<dbReference type="InterPro" id="IPR036890">
    <property type="entry name" value="HATPase_C_sf"/>
</dbReference>
<dbReference type="Gene3D" id="3.30.565.10">
    <property type="entry name" value="Histidine kinase-like ATPase, C-terminal domain"/>
    <property type="match status" value="1"/>
</dbReference>
<evidence type="ECO:0000259" key="1">
    <source>
        <dbReference type="Pfam" id="PF02518"/>
    </source>
</evidence>
<dbReference type="EMBL" id="WMIG01000009">
    <property type="protein sequence ID" value="MTH60673.1"/>
    <property type="molecule type" value="Genomic_DNA"/>
</dbReference>
<comment type="caution">
    <text evidence="2">The sequence shown here is derived from an EMBL/GenBank/DDBJ whole genome shotgun (WGS) entry which is preliminary data.</text>
</comment>
<accession>A0A844HKE7</accession>
<dbReference type="AlphaFoldDB" id="A0A844HKE7"/>
<dbReference type="SUPFAM" id="SSF55874">
    <property type="entry name" value="ATPase domain of HSP90 chaperone/DNA topoisomerase II/histidine kinase"/>
    <property type="match status" value="1"/>
</dbReference>
<evidence type="ECO:0000313" key="2">
    <source>
        <dbReference type="EMBL" id="MTH60673.1"/>
    </source>
</evidence>